<feature type="compositionally biased region" description="Gly residues" evidence="10">
    <location>
        <begin position="97"/>
        <end position="109"/>
    </location>
</feature>
<feature type="compositionally biased region" description="Low complexity" evidence="10">
    <location>
        <begin position="167"/>
        <end position="180"/>
    </location>
</feature>
<dbReference type="OrthoDB" id="8062037at2759"/>
<dbReference type="InterPro" id="IPR039525">
    <property type="entry name" value="RNF126-like_zinc-ribbon"/>
</dbReference>
<dbReference type="InterPro" id="IPR051834">
    <property type="entry name" value="RING_finger_E3_ligase"/>
</dbReference>
<dbReference type="Gene3D" id="3.30.40.10">
    <property type="entry name" value="Zinc/RING finger domain, C3HC4 (zinc finger)"/>
    <property type="match status" value="1"/>
</dbReference>
<dbReference type="Pfam" id="PF14369">
    <property type="entry name" value="Zn_ribbon_19"/>
    <property type="match status" value="1"/>
</dbReference>
<proteinExistence type="predicted"/>
<dbReference type="Pfam" id="PF13639">
    <property type="entry name" value="zf-RING_2"/>
    <property type="match status" value="1"/>
</dbReference>
<dbReference type="Proteomes" id="UP000677054">
    <property type="component" value="Unassembled WGS sequence"/>
</dbReference>
<evidence type="ECO:0000256" key="8">
    <source>
        <dbReference type="ARBA" id="ARBA00022833"/>
    </source>
</evidence>
<keyword evidence="8" id="KW-0862">Zinc</keyword>
<feature type="compositionally biased region" description="Polar residues" evidence="10">
    <location>
        <begin position="449"/>
        <end position="458"/>
    </location>
</feature>
<dbReference type="AlphaFoldDB" id="A0A7R9FNV6"/>
<dbReference type="GO" id="GO:0000209">
    <property type="term" value="P:protein polyubiquitination"/>
    <property type="evidence" value="ECO:0007669"/>
    <property type="project" value="UniProtKB-ARBA"/>
</dbReference>
<keyword evidence="6 9" id="KW-0863">Zinc-finger</keyword>
<dbReference type="InterPro" id="IPR001841">
    <property type="entry name" value="Znf_RING"/>
</dbReference>
<dbReference type="InterPro" id="IPR013083">
    <property type="entry name" value="Znf_RING/FYVE/PHD"/>
</dbReference>
<protein>
    <recommendedName>
        <fullName evidence="3">RING-type E3 ubiquitin transferase</fullName>
        <ecNumber evidence="3">2.3.2.27</ecNumber>
    </recommendedName>
</protein>
<dbReference type="GO" id="GO:0061630">
    <property type="term" value="F:ubiquitin protein ligase activity"/>
    <property type="evidence" value="ECO:0007669"/>
    <property type="project" value="UniProtKB-EC"/>
</dbReference>
<dbReference type="SMART" id="SM00184">
    <property type="entry name" value="RING"/>
    <property type="match status" value="1"/>
</dbReference>
<reference evidence="12" key="1">
    <citation type="submission" date="2020-11" db="EMBL/GenBank/DDBJ databases">
        <authorList>
            <person name="Tran Van P."/>
        </authorList>
    </citation>
    <scope>NUCLEOTIDE SEQUENCE</scope>
</reference>
<evidence type="ECO:0000313" key="13">
    <source>
        <dbReference type="Proteomes" id="UP000677054"/>
    </source>
</evidence>
<evidence type="ECO:0000256" key="2">
    <source>
        <dbReference type="ARBA" id="ARBA00004906"/>
    </source>
</evidence>
<feature type="domain" description="RING-type" evidence="11">
    <location>
        <begin position="324"/>
        <end position="365"/>
    </location>
</feature>
<evidence type="ECO:0000256" key="3">
    <source>
        <dbReference type="ARBA" id="ARBA00012483"/>
    </source>
</evidence>
<evidence type="ECO:0000256" key="5">
    <source>
        <dbReference type="ARBA" id="ARBA00022723"/>
    </source>
</evidence>
<evidence type="ECO:0000256" key="1">
    <source>
        <dbReference type="ARBA" id="ARBA00000900"/>
    </source>
</evidence>
<dbReference type="CDD" id="cd16667">
    <property type="entry name" value="RING-H2_RNF126-like"/>
    <property type="match status" value="1"/>
</dbReference>
<dbReference type="EC" id="2.3.2.27" evidence="3"/>
<feature type="region of interest" description="Disordered" evidence="10">
    <location>
        <begin position="155"/>
        <end position="180"/>
    </location>
</feature>
<gene>
    <name evidence="12" type="ORF">DSTB1V02_LOCUS9443</name>
</gene>
<evidence type="ECO:0000256" key="9">
    <source>
        <dbReference type="PROSITE-ProRule" id="PRU00175"/>
    </source>
</evidence>
<feature type="compositionally biased region" description="Basic and acidic residues" evidence="10">
    <location>
        <begin position="462"/>
        <end position="471"/>
    </location>
</feature>
<feature type="region of interest" description="Disordered" evidence="10">
    <location>
        <begin position="370"/>
        <end position="484"/>
    </location>
</feature>
<dbReference type="EMBL" id="LR901944">
    <property type="protein sequence ID" value="CAD7249655.1"/>
    <property type="molecule type" value="Genomic_DNA"/>
</dbReference>
<comment type="catalytic activity">
    <reaction evidence="1">
        <text>S-ubiquitinyl-[E2 ubiquitin-conjugating enzyme]-L-cysteine + [acceptor protein]-L-lysine = [E2 ubiquitin-conjugating enzyme]-L-cysteine + N(6)-ubiquitinyl-[acceptor protein]-L-lysine.</text>
        <dbReference type="EC" id="2.3.2.27"/>
    </reaction>
</comment>
<dbReference type="GO" id="GO:0008270">
    <property type="term" value="F:zinc ion binding"/>
    <property type="evidence" value="ECO:0007669"/>
    <property type="project" value="UniProtKB-KW"/>
</dbReference>
<feature type="region of interest" description="Disordered" evidence="10">
    <location>
        <begin position="93"/>
        <end position="143"/>
    </location>
</feature>
<sequence>MLSLFILSNKMAEATVDVPQTSQSFYCHQCDANINHVLPDFLCPQCKSGFVEELENNVSGRVSSDESNDVPPMRAGFLFEPLTALQALQEVLDPGTMSGGGGGGSGVGQGRRDGTRRARQRGQGRSSPPTQTNPPQVNSYPHTPVGVEMLLLDDEDNLPVPPPITPIQPQNPSSSRPLPVTPRVTRVVHTDVGQGGLTLYERSNGPGGRQQITFHRTIRPRGQTVGVVPNGGGGVEVGAMFQDFINILIGGGMHDNNHMPIFVNMQNAGNLGDYAWGRRGLDDIITQLLNQIEGTGPPPLPQEQISVIPTVSITQQQVENHLQCSVCMEDFKVSESVRRLTCEHHFHDNCIVPWLQLHGTCPICRKSLDENGTRSSSTGGGQPPPSGPVTRSQAAQQQQQQGASRGRGEVPSGSSHHSGRSGQPGPSGSTSSGGHTGVIRPGPFYLIYSRSNTPNRRTGGTAEERNRDRSRSPPPSVARQILKY</sequence>
<evidence type="ECO:0000256" key="10">
    <source>
        <dbReference type="SAM" id="MobiDB-lite"/>
    </source>
</evidence>
<keyword evidence="5" id="KW-0479">Metal-binding</keyword>
<organism evidence="12">
    <name type="scientific">Darwinula stevensoni</name>
    <dbReference type="NCBI Taxonomy" id="69355"/>
    <lineage>
        <taxon>Eukaryota</taxon>
        <taxon>Metazoa</taxon>
        <taxon>Ecdysozoa</taxon>
        <taxon>Arthropoda</taxon>
        <taxon>Crustacea</taxon>
        <taxon>Oligostraca</taxon>
        <taxon>Ostracoda</taxon>
        <taxon>Podocopa</taxon>
        <taxon>Podocopida</taxon>
        <taxon>Darwinulocopina</taxon>
        <taxon>Darwinuloidea</taxon>
        <taxon>Darwinulidae</taxon>
        <taxon>Darwinula</taxon>
    </lineage>
</organism>
<dbReference type="FunFam" id="3.30.40.10:FF:000069">
    <property type="entry name" value="E3 ubiquitin-protein ligase RNF115"/>
    <property type="match status" value="1"/>
</dbReference>
<evidence type="ECO:0000259" key="11">
    <source>
        <dbReference type="PROSITE" id="PS50089"/>
    </source>
</evidence>
<dbReference type="GO" id="GO:0006511">
    <property type="term" value="P:ubiquitin-dependent protein catabolic process"/>
    <property type="evidence" value="ECO:0007669"/>
    <property type="project" value="TreeGrafter"/>
</dbReference>
<keyword evidence="13" id="KW-1185">Reference proteome</keyword>
<evidence type="ECO:0000256" key="7">
    <source>
        <dbReference type="ARBA" id="ARBA00022786"/>
    </source>
</evidence>
<accession>A0A7R9FNV6</accession>
<evidence type="ECO:0000256" key="6">
    <source>
        <dbReference type="ARBA" id="ARBA00022771"/>
    </source>
</evidence>
<keyword evidence="4" id="KW-0808">Transferase</keyword>
<feature type="compositionally biased region" description="Polar residues" evidence="10">
    <location>
        <begin position="126"/>
        <end position="141"/>
    </location>
</feature>
<dbReference type="PROSITE" id="PS50089">
    <property type="entry name" value="ZF_RING_2"/>
    <property type="match status" value="1"/>
</dbReference>
<comment type="pathway">
    <text evidence="2">Protein modification; protein ubiquitination.</text>
</comment>
<feature type="compositionally biased region" description="Low complexity" evidence="10">
    <location>
        <begin position="391"/>
        <end position="404"/>
    </location>
</feature>
<name>A0A7R9FNV6_9CRUS</name>
<dbReference type="GO" id="GO:0005634">
    <property type="term" value="C:nucleus"/>
    <property type="evidence" value="ECO:0007669"/>
    <property type="project" value="TreeGrafter"/>
</dbReference>
<keyword evidence="7" id="KW-0833">Ubl conjugation pathway</keyword>
<evidence type="ECO:0000313" key="12">
    <source>
        <dbReference type="EMBL" id="CAD7249655.1"/>
    </source>
</evidence>
<dbReference type="EMBL" id="CAJPEV010002427">
    <property type="protein sequence ID" value="CAG0896839.1"/>
    <property type="molecule type" value="Genomic_DNA"/>
</dbReference>
<dbReference type="PANTHER" id="PTHR45931:SF3">
    <property type="entry name" value="RING ZINC FINGER-CONTAINING PROTEIN"/>
    <property type="match status" value="1"/>
</dbReference>
<dbReference type="SUPFAM" id="SSF57850">
    <property type="entry name" value="RING/U-box"/>
    <property type="match status" value="1"/>
</dbReference>
<dbReference type="PANTHER" id="PTHR45931">
    <property type="entry name" value="SI:CH211-59O9.10"/>
    <property type="match status" value="1"/>
</dbReference>
<feature type="compositionally biased region" description="Low complexity" evidence="10">
    <location>
        <begin position="411"/>
        <end position="433"/>
    </location>
</feature>
<evidence type="ECO:0000256" key="4">
    <source>
        <dbReference type="ARBA" id="ARBA00022679"/>
    </source>
</evidence>